<dbReference type="AlphaFoldDB" id="A0A5J9SUK1"/>
<keyword evidence="2" id="KW-1185">Reference proteome</keyword>
<feature type="non-terminal residue" evidence="1">
    <location>
        <position position="1"/>
    </location>
</feature>
<comment type="caution">
    <text evidence="1">The sequence shown here is derived from an EMBL/GenBank/DDBJ whole genome shotgun (WGS) entry which is preliminary data.</text>
</comment>
<organism evidence="1 2">
    <name type="scientific">Eragrostis curvula</name>
    <name type="common">weeping love grass</name>
    <dbReference type="NCBI Taxonomy" id="38414"/>
    <lineage>
        <taxon>Eukaryota</taxon>
        <taxon>Viridiplantae</taxon>
        <taxon>Streptophyta</taxon>
        <taxon>Embryophyta</taxon>
        <taxon>Tracheophyta</taxon>
        <taxon>Spermatophyta</taxon>
        <taxon>Magnoliopsida</taxon>
        <taxon>Liliopsida</taxon>
        <taxon>Poales</taxon>
        <taxon>Poaceae</taxon>
        <taxon>PACMAD clade</taxon>
        <taxon>Chloridoideae</taxon>
        <taxon>Eragrostideae</taxon>
        <taxon>Eragrostidinae</taxon>
        <taxon>Eragrostis</taxon>
    </lineage>
</organism>
<reference evidence="1 2" key="1">
    <citation type="journal article" date="2019" name="Sci. Rep.">
        <title>A high-quality genome of Eragrostis curvula grass provides insights into Poaceae evolution and supports new strategies to enhance forage quality.</title>
        <authorList>
            <person name="Carballo J."/>
            <person name="Santos B.A.C.M."/>
            <person name="Zappacosta D."/>
            <person name="Garbus I."/>
            <person name="Selva J.P."/>
            <person name="Gallo C.A."/>
            <person name="Diaz A."/>
            <person name="Albertini E."/>
            <person name="Caccamo M."/>
            <person name="Echenique V."/>
        </authorList>
    </citation>
    <scope>NUCLEOTIDE SEQUENCE [LARGE SCALE GENOMIC DNA]</scope>
    <source>
        <strain evidence="2">cv. Victoria</strain>
        <tissue evidence="1">Leaf</tissue>
    </source>
</reference>
<evidence type="ECO:0008006" key="3">
    <source>
        <dbReference type="Google" id="ProtNLM"/>
    </source>
</evidence>
<name>A0A5J9SUK1_9POAL</name>
<dbReference type="OrthoDB" id="639965at2759"/>
<accession>A0A5J9SUK1</accession>
<evidence type="ECO:0000313" key="1">
    <source>
        <dbReference type="EMBL" id="TVU02705.1"/>
    </source>
</evidence>
<sequence length="323" mass="37386">MKKQYFYEDPYLLYDPAVSPHYEVFLMHRIVYKSEPGSTSYHADRDAIDPAVEKSEWLPSPYVLHVFSSKTGKWEQRSYTRQGQGAGTVADVPFNCFLGNKRYAIYLRGELYVHCEADFVMTISLFTNKFQVIEPPKGNKVSLFDGLYLGRSKSGIQCASVDYRKNPHQLQIWSLQDSCGQMEWALKHRADIGPMLPHHEYNQPIGGSWMLQDINYYNYYEKEKIAVPEKCEWDSDNDDVLENGDRVGEDSKYISFLGFHPYKDVVFLAESCRRGLAYHWNSSKIQLLGNIEPNEPCISQLFGPISETFLYTPCWMEELPLSN</sequence>
<gene>
    <name evidence="1" type="ORF">EJB05_51775</name>
</gene>
<proteinExistence type="predicted"/>
<dbReference type="EMBL" id="RWGY01000288">
    <property type="protein sequence ID" value="TVU02705.1"/>
    <property type="molecule type" value="Genomic_DNA"/>
</dbReference>
<dbReference type="PANTHER" id="PTHR34591:SF52">
    <property type="entry name" value="F-BOX DOMAIN-CONTAINING PROTEIN"/>
    <property type="match status" value="1"/>
</dbReference>
<protein>
    <recommendedName>
        <fullName evidence="3">F-box associated domain-containing protein</fullName>
    </recommendedName>
</protein>
<evidence type="ECO:0000313" key="2">
    <source>
        <dbReference type="Proteomes" id="UP000324897"/>
    </source>
</evidence>
<dbReference type="Gramene" id="TVU02705">
    <property type="protein sequence ID" value="TVU02705"/>
    <property type="gene ID" value="EJB05_51775"/>
</dbReference>
<dbReference type="Proteomes" id="UP000324897">
    <property type="component" value="Unassembled WGS sequence"/>
</dbReference>
<dbReference type="PANTHER" id="PTHR34591">
    <property type="entry name" value="OS03G0653100 PROTEIN-RELATED"/>
    <property type="match status" value="1"/>
</dbReference>